<gene>
    <name evidence="5" type="ORF">E4T88_04180</name>
</gene>
<evidence type="ECO:0000313" key="6">
    <source>
        <dbReference type="Proteomes" id="UP000298285"/>
    </source>
</evidence>
<keyword evidence="3" id="KW-0378">Hydrolase</keyword>
<dbReference type="PANTHER" id="PTHR20842">
    <property type="entry name" value="PROTEASE S51 ALPHA-ASPARTYL DIPEPTIDASE"/>
    <property type="match status" value="1"/>
</dbReference>
<evidence type="ECO:0000256" key="4">
    <source>
        <dbReference type="ARBA" id="ARBA00022825"/>
    </source>
</evidence>
<evidence type="ECO:0000256" key="2">
    <source>
        <dbReference type="ARBA" id="ARBA00022670"/>
    </source>
</evidence>
<dbReference type="GO" id="GO:0006508">
    <property type="term" value="P:proteolysis"/>
    <property type="evidence" value="ECO:0007669"/>
    <property type="project" value="UniProtKB-KW"/>
</dbReference>
<dbReference type="PANTHER" id="PTHR20842:SF0">
    <property type="entry name" value="ALPHA-ASPARTYL DIPEPTIDASE"/>
    <property type="match status" value="1"/>
</dbReference>
<dbReference type="SUPFAM" id="SSF52317">
    <property type="entry name" value="Class I glutamine amidotransferase-like"/>
    <property type="match status" value="1"/>
</dbReference>
<protein>
    <submittedName>
        <fullName evidence="5">Peptidase S51</fullName>
    </submittedName>
</protein>
<dbReference type="Proteomes" id="UP000298285">
    <property type="component" value="Unassembled WGS sequence"/>
</dbReference>
<dbReference type="GO" id="GO:0008236">
    <property type="term" value="F:serine-type peptidase activity"/>
    <property type="evidence" value="ECO:0007669"/>
    <property type="project" value="UniProtKB-KW"/>
</dbReference>
<organism evidence="5 6">
    <name type="scientific">Dysgonomonas mossii</name>
    <dbReference type="NCBI Taxonomy" id="163665"/>
    <lineage>
        <taxon>Bacteria</taxon>
        <taxon>Pseudomonadati</taxon>
        <taxon>Bacteroidota</taxon>
        <taxon>Bacteroidia</taxon>
        <taxon>Bacteroidales</taxon>
        <taxon>Dysgonomonadaceae</taxon>
        <taxon>Dysgonomonas</taxon>
    </lineage>
</organism>
<sequence>MRKLFLSSFKDVASLLIDFAKEDIKGKTVTFIPTASINEKVKFYVESARKAFEKMGLVVDELELTKATSKDILNKLKKNDYIYVSGGNTFFLLEELKRTGADKIIIDEINSGKLYIGESAGAMIVSPNVEYVKDMDDCKMASGLNTFEALNIIDFYPVPHHTNFPFAKAVEKIIAKYESKINLYPINNSQVILVEKDNIRVVGK</sequence>
<dbReference type="InterPro" id="IPR005320">
    <property type="entry name" value="Peptidase_S51"/>
</dbReference>
<dbReference type="RefSeq" id="WP_135104205.1">
    <property type="nucleotide sequence ID" value="NZ_JADGKW010000001.1"/>
</dbReference>
<keyword evidence="4" id="KW-0720">Serine protease</keyword>
<proteinExistence type="inferred from homology"/>
<comment type="caution">
    <text evidence="5">The sequence shown here is derived from an EMBL/GenBank/DDBJ whole genome shotgun (WGS) entry which is preliminary data.</text>
</comment>
<keyword evidence="2" id="KW-0645">Protease</keyword>
<reference evidence="5 6" key="1">
    <citation type="submission" date="2019-03" db="EMBL/GenBank/DDBJ databases">
        <title>Diversity of the mouse oral microbiome.</title>
        <authorList>
            <person name="Joseph S."/>
            <person name="Aduse-Opoku J."/>
            <person name="Curtis M."/>
            <person name="Wade W."/>
            <person name="Hashim A."/>
        </authorList>
    </citation>
    <scope>NUCLEOTIDE SEQUENCE [LARGE SCALE GENOMIC DNA]</scope>
    <source>
        <strain evidence="5 6">P11</strain>
    </source>
</reference>
<dbReference type="InterPro" id="IPR029062">
    <property type="entry name" value="Class_I_gatase-like"/>
</dbReference>
<comment type="similarity">
    <text evidence="1">Belongs to the peptidase S51 family.</text>
</comment>
<dbReference type="Gene3D" id="3.40.50.880">
    <property type="match status" value="1"/>
</dbReference>
<dbReference type="AlphaFoldDB" id="A0A4Y9IRH5"/>
<dbReference type="Pfam" id="PF03575">
    <property type="entry name" value="Peptidase_S51"/>
    <property type="match status" value="1"/>
</dbReference>
<accession>A0A4Y9IRH5</accession>
<dbReference type="OrthoDB" id="3373764at2"/>
<name>A0A4Y9IRH5_9BACT</name>
<evidence type="ECO:0000256" key="3">
    <source>
        <dbReference type="ARBA" id="ARBA00022801"/>
    </source>
</evidence>
<dbReference type="EMBL" id="SPPK01000001">
    <property type="protein sequence ID" value="TFU91190.1"/>
    <property type="molecule type" value="Genomic_DNA"/>
</dbReference>
<evidence type="ECO:0000313" key="5">
    <source>
        <dbReference type="EMBL" id="TFU91190.1"/>
    </source>
</evidence>
<evidence type="ECO:0000256" key="1">
    <source>
        <dbReference type="ARBA" id="ARBA00006534"/>
    </source>
</evidence>